<dbReference type="PROSITE" id="PS50109">
    <property type="entry name" value="HIS_KIN"/>
    <property type="match status" value="1"/>
</dbReference>
<accession>A0A1M5BHE4</accession>
<organism evidence="7 8">
    <name type="scientific">Bacteroides luti</name>
    <dbReference type="NCBI Taxonomy" id="1297750"/>
    <lineage>
        <taxon>Bacteria</taxon>
        <taxon>Pseudomonadati</taxon>
        <taxon>Bacteroidota</taxon>
        <taxon>Bacteroidia</taxon>
        <taxon>Bacteroidales</taxon>
        <taxon>Bacteroidaceae</taxon>
        <taxon>Bacteroides</taxon>
    </lineage>
</organism>
<dbReference type="CDD" id="cd00082">
    <property type="entry name" value="HisKA"/>
    <property type="match status" value="1"/>
</dbReference>
<reference evidence="7 8" key="1">
    <citation type="submission" date="2016-11" db="EMBL/GenBank/DDBJ databases">
        <authorList>
            <person name="Jaros S."/>
            <person name="Januszkiewicz K."/>
            <person name="Wedrychowicz H."/>
        </authorList>
    </citation>
    <scope>NUCLEOTIDE SEQUENCE [LARGE SCALE GENOMIC DNA]</scope>
    <source>
        <strain evidence="7 8">DSM 26991</strain>
    </source>
</reference>
<evidence type="ECO:0000313" key="7">
    <source>
        <dbReference type="EMBL" id="SHF41849.1"/>
    </source>
</evidence>
<dbReference type="InterPro" id="IPR001789">
    <property type="entry name" value="Sig_transdc_resp-reg_receiver"/>
</dbReference>
<evidence type="ECO:0000256" key="3">
    <source>
        <dbReference type="ARBA" id="ARBA00022553"/>
    </source>
</evidence>
<dbReference type="CDD" id="cd00075">
    <property type="entry name" value="HATPase"/>
    <property type="match status" value="1"/>
</dbReference>
<dbReference type="PANTHER" id="PTHR43547">
    <property type="entry name" value="TWO-COMPONENT HISTIDINE KINASE"/>
    <property type="match status" value="1"/>
</dbReference>
<dbReference type="InterPro" id="IPR005467">
    <property type="entry name" value="His_kinase_dom"/>
</dbReference>
<dbReference type="EMBL" id="FQTV01000008">
    <property type="protein sequence ID" value="SHF41849.1"/>
    <property type="molecule type" value="Genomic_DNA"/>
</dbReference>
<dbReference type="EC" id="2.7.13.3" evidence="2"/>
<dbReference type="SMART" id="SM00388">
    <property type="entry name" value="HisKA"/>
    <property type="match status" value="1"/>
</dbReference>
<dbReference type="Gene3D" id="3.30.565.10">
    <property type="entry name" value="Histidine kinase-like ATPase, C-terminal domain"/>
    <property type="match status" value="1"/>
</dbReference>
<dbReference type="PRINTS" id="PR00344">
    <property type="entry name" value="BCTRLSENSOR"/>
</dbReference>
<evidence type="ECO:0000256" key="2">
    <source>
        <dbReference type="ARBA" id="ARBA00012438"/>
    </source>
</evidence>
<feature type="domain" description="Response regulatory" evidence="6">
    <location>
        <begin position="9"/>
        <end position="125"/>
    </location>
</feature>
<dbReference type="SUPFAM" id="SSF55874">
    <property type="entry name" value="ATPase domain of HSP90 chaperone/DNA topoisomerase II/histidine kinase"/>
    <property type="match status" value="1"/>
</dbReference>
<dbReference type="Pfam" id="PF00072">
    <property type="entry name" value="Response_reg"/>
    <property type="match status" value="1"/>
</dbReference>
<evidence type="ECO:0000259" key="5">
    <source>
        <dbReference type="PROSITE" id="PS50109"/>
    </source>
</evidence>
<evidence type="ECO:0000313" key="8">
    <source>
        <dbReference type="Proteomes" id="UP000184509"/>
    </source>
</evidence>
<feature type="modified residue" description="4-aspartylphosphate" evidence="4">
    <location>
        <position position="58"/>
    </location>
</feature>
<comment type="catalytic activity">
    <reaction evidence="1">
        <text>ATP + protein L-histidine = ADP + protein N-phospho-L-histidine.</text>
        <dbReference type="EC" id="2.7.13.3"/>
    </reaction>
</comment>
<evidence type="ECO:0000256" key="1">
    <source>
        <dbReference type="ARBA" id="ARBA00000085"/>
    </source>
</evidence>
<dbReference type="Pfam" id="PF02518">
    <property type="entry name" value="HATPase_c"/>
    <property type="match status" value="1"/>
</dbReference>
<dbReference type="InterPro" id="IPR036097">
    <property type="entry name" value="HisK_dim/P_sf"/>
</dbReference>
<dbReference type="Pfam" id="PF00512">
    <property type="entry name" value="HisKA"/>
    <property type="match status" value="1"/>
</dbReference>
<dbReference type="SMART" id="SM00448">
    <property type="entry name" value="REC"/>
    <property type="match status" value="1"/>
</dbReference>
<dbReference type="AlphaFoldDB" id="A0A1M5BHE4"/>
<dbReference type="InterPro" id="IPR036890">
    <property type="entry name" value="HATPase_C_sf"/>
</dbReference>
<keyword evidence="8" id="KW-1185">Reference proteome</keyword>
<dbReference type="Gene3D" id="1.10.287.130">
    <property type="match status" value="1"/>
</dbReference>
<feature type="domain" description="Histidine kinase" evidence="5">
    <location>
        <begin position="154"/>
        <end position="373"/>
    </location>
</feature>
<dbReference type="Proteomes" id="UP000184509">
    <property type="component" value="Unassembled WGS sequence"/>
</dbReference>
<protein>
    <recommendedName>
        <fullName evidence="2">histidine kinase</fullName>
        <ecNumber evidence="2">2.7.13.3</ecNumber>
    </recommendedName>
</protein>
<dbReference type="InterPro" id="IPR004358">
    <property type="entry name" value="Sig_transdc_His_kin-like_C"/>
</dbReference>
<keyword evidence="7" id="KW-0808">Transferase</keyword>
<dbReference type="PROSITE" id="PS50110">
    <property type="entry name" value="RESPONSE_REGULATORY"/>
    <property type="match status" value="1"/>
</dbReference>
<proteinExistence type="predicted"/>
<dbReference type="InterPro" id="IPR003661">
    <property type="entry name" value="HisK_dim/P_dom"/>
</dbReference>
<dbReference type="SMART" id="SM00387">
    <property type="entry name" value="HATPase_c"/>
    <property type="match status" value="1"/>
</dbReference>
<name>A0A1M5BHE4_9BACE</name>
<gene>
    <name evidence="7" type="ORF">SAMN05444405_108114</name>
</gene>
<keyword evidence="7" id="KW-0418">Kinase</keyword>
<dbReference type="CDD" id="cd17538">
    <property type="entry name" value="REC_D1_PleD-like"/>
    <property type="match status" value="1"/>
</dbReference>
<sequence>MEINYSEYKILVVDDVLSNVLLLKVLLTNEKYNVVTAMNGTQALKMVESELPDLILLDVMMPDISGFEVARQLKDNPAFAQIPIIFLTALNSTADIVKGFQMGANDFISKPFNKEELIIRVKHQISLIAAKRIIFNQNEELKRTIKGRDKLYSVIAHDLRSPMASIKMVLNMLMINLPGEKIGEEMHELLNMANQTTEELFSLLDNLLKWTKSQIGRLNVVPQDIDIVGVSAGVIEIFSMVAELKQIKINLQAPDQLEVRADIDMIKTVIRNLISNALKFSNPGSEVHVVVEEKEEQVIVNVVDHGRGIKKEDQSKLLNVDTHYSTFGTKNEEGSGLGLLLCQDFVRKNGGELWFNSEEGEGSVFSFYLPKLS</sequence>
<dbReference type="SUPFAM" id="SSF47384">
    <property type="entry name" value="Homodimeric domain of signal transducing histidine kinase"/>
    <property type="match status" value="1"/>
</dbReference>
<dbReference type="PANTHER" id="PTHR43547:SF2">
    <property type="entry name" value="HYBRID SIGNAL TRANSDUCTION HISTIDINE KINASE C"/>
    <property type="match status" value="1"/>
</dbReference>
<dbReference type="GO" id="GO:0000155">
    <property type="term" value="F:phosphorelay sensor kinase activity"/>
    <property type="evidence" value="ECO:0007669"/>
    <property type="project" value="InterPro"/>
</dbReference>
<dbReference type="SUPFAM" id="SSF52172">
    <property type="entry name" value="CheY-like"/>
    <property type="match status" value="1"/>
</dbReference>
<dbReference type="Gene3D" id="3.40.50.2300">
    <property type="match status" value="1"/>
</dbReference>
<dbReference type="InterPro" id="IPR011006">
    <property type="entry name" value="CheY-like_superfamily"/>
</dbReference>
<evidence type="ECO:0000259" key="6">
    <source>
        <dbReference type="PROSITE" id="PS50110"/>
    </source>
</evidence>
<dbReference type="STRING" id="1297750.SAMN05444405_108114"/>
<evidence type="ECO:0000256" key="4">
    <source>
        <dbReference type="PROSITE-ProRule" id="PRU00169"/>
    </source>
</evidence>
<dbReference type="InterPro" id="IPR003594">
    <property type="entry name" value="HATPase_dom"/>
</dbReference>
<keyword evidence="3 4" id="KW-0597">Phosphoprotein</keyword>